<organism evidence="1 2">
    <name type="scientific">Scutellospora calospora</name>
    <dbReference type="NCBI Taxonomy" id="85575"/>
    <lineage>
        <taxon>Eukaryota</taxon>
        <taxon>Fungi</taxon>
        <taxon>Fungi incertae sedis</taxon>
        <taxon>Mucoromycota</taxon>
        <taxon>Glomeromycotina</taxon>
        <taxon>Glomeromycetes</taxon>
        <taxon>Diversisporales</taxon>
        <taxon>Gigasporaceae</taxon>
        <taxon>Scutellospora</taxon>
    </lineage>
</organism>
<protein>
    <submittedName>
        <fullName evidence="1">10482_t:CDS:1</fullName>
    </submittedName>
</protein>
<gene>
    <name evidence="1" type="ORF">SCALOS_LOCUS11195</name>
</gene>
<dbReference type="EMBL" id="CAJVPM010046609">
    <property type="protein sequence ID" value="CAG8719165.1"/>
    <property type="molecule type" value="Genomic_DNA"/>
</dbReference>
<keyword evidence="2" id="KW-1185">Reference proteome</keyword>
<feature type="non-terminal residue" evidence="1">
    <location>
        <position position="1"/>
    </location>
</feature>
<comment type="caution">
    <text evidence="1">The sequence shown here is derived from an EMBL/GenBank/DDBJ whole genome shotgun (WGS) entry which is preliminary data.</text>
</comment>
<reference evidence="1" key="1">
    <citation type="submission" date="2021-06" db="EMBL/GenBank/DDBJ databases">
        <authorList>
            <person name="Kallberg Y."/>
            <person name="Tangrot J."/>
            <person name="Rosling A."/>
        </authorList>
    </citation>
    <scope>NUCLEOTIDE SEQUENCE</scope>
    <source>
        <strain evidence="1">AU212A</strain>
    </source>
</reference>
<sequence>KFREAAHNTCNLKLQIEAWKTPIPVVFHNFRGYDSYLVCESVGKSVNANQIKVVAKYLSDTSL</sequence>
<name>A0ACA9PQM6_9GLOM</name>
<proteinExistence type="predicted"/>
<accession>A0ACA9PQM6</accession>
<dbReference type="Proteomes" id="UP000789860">
    <property type="component" value="Unassembled WGS sequence"/>
</dbReference>
<evidence type="ECO:0000313" key="1">
    <source>
        <dbReference type="EMBL" id="CAG8719165.1"/>
    </source>
</evidence>
<evidence type="ECO:0000313" key="2">
    <source>
        <dbReference type="Proteomes" id="UP000789860"/>
    </source>
</evidence>